<comment type="caution">
    <text evidence="1">The sequence shown here is derived from an EMBL/GenBank/DDBJ whole genome shotgun (WGS) entry which is preliminary data.</text>
</comment>
<evidence type="ECO:0000313" key="2">
    <source>
        <dbReference type="Proteomes" id="UP000235145"/>
    </source>
</evidence>
<dbReference type="EMBL" id="NBSK02000004">
    <property type="protein sequence ID" value="KAJ0209115.1"/>
    <property type="molecule type" value="Genomic_DNA"/>
</dbReference>
<reference evidence="1 2" key="1">
    <citation type="journal article" date="2017" name="Nat. Commun.">
        <title>Genome assembly with in vitro proximity ligation data and whole-genome triplication in lettuce.</title>
        <authorList>
            <person name="Reyes-Chin-Wo S."/>
            <person name="Wang Z."/>
            <person name="Yang X."/>
            <person name="Kozik A."/>
            <person name="Arikit S."/>
            <person name="Song C."/>
            <person name="Xia L."/>
            <person name="Froenicke L."/>
            <person name="Lavelle D.O."/>
            <person name="Truco M.J."/>
            <person name="Xia R."/>
            <person name="Zhu S."/>
            <person name="Xu C."/>
            <person name="Xu H."/>
            <person name="Xu X."/>
            <person name="Cox K."/>
            <person name="Korf I."/>
            <person name="Meyers B.C."/>
            <person name="Michelmore R.W."/>
        </authorList>
    </citation>
    <scope>NUCLEOTIDE SEQUENCE [LARGE SCALE GENOMIC DNA]</scope>
    <source>
        <strain evidence="2">cv. Salinas</strain>
        <tissue evidence="1">Seedlings</tissue>
    </source>
</reference>
<name>A0A9R1VQK7_LACSA</name>
<keyword evidence="2" id="KW-1185">Reference proteome</keyword>
<dbReference type="Proteomes" id="UP000235145">
    <property type="component" value="Unassembled WGS sequence"/>
</dbReference>
<dbReference type="AlphaFoldDB" id="A0A9R1VQK7"/>
<evidence type="ECO:0000313" key="1">
    <source>
        <dbReference type="EMBL" id="KAJ0209115.1"/>
    </source>
</evidence>
<proteinExistence type="predicted"/>
<gene>
    <name evidence="1" type="ORF">LSAT_V11C400160840</name>
</gene>
<accession>A0A9R1VQK7</accession>
<protein>
    <submittedName>
        <fullName evidence="1">Uncharacterized protein</fullName>
    </submittedName>
</protein>
<sequence>MPQRNVSDVGGDDIVTQVSNDSFITAMSSHDSPNLNKQSRNIVNSQCKWGKENPRLHAKSTIVVNGGNRQVMSSYANTTTVRQKLSPECKRILKWIRGQDAGNEPTRRGGPKG</sequence>
<organism evidence="1 2">
    <name type="scientific">Lactuca sativa</name>
    <name type="common">Garden lettuce</name>
    <dbReference type="NCBI Taxonomy" id="4236"/>
    <lineage>
        <taxon>Eukaryota</taxon>
        <taxon>Viridiplantae</taxon>
        <taxon>Streptophyta</taxon>
        <taxon>Embryophyta</taxon>
        <taxon>Tracheophyta</taxon>
        <taxon>Spermatophyta</taxon>
        <taxon>Magnoliopsida</taxon>
        <taxon>eudicotyledons</taxon>
        <taxon>Gunneridae</taxon>
        <taxon>Pentapetalae</taxon>
        <taxon>asterids</taxon>
        <taxon>campanulids</taxon>
        <taxon>Asterales</taxon>
        <taxon>Asteraceae</taxon>
        <taxon>Cichorioideae</taxon>
        <taxon>Cichorieae</taxon>
        <taxon>Lactucinae</taxon>
        <taxon>Lactuca</taxon>
    </lineage>
</organism>